<dbReference type="SUPFAM" id="SSF52151">
    <property type="entry name" value="FabD/lysophospholipase-like"/>
    <property type="match status" value="1"/>
</dbReference>
<evidence type="ECO:0000313" key="2">
    <source>
        <dbReference type="Proteomes" id="UP000050791"/>
    </source>
</evidence>
<reference evidence="3 4" key="1">
    <citation type="submission" date="2023-11" db="UniProtKB">
        <authorList>
            <consortium name="WormBaseParasite"/>
        </authorList>
    </citation>
    <scope>IDENTIFICATION</scope>
</reference>
<dbReference type="InterPro" id="IPR001227">
    <property type="entry name" value="Ac_transferase_dom_sf"/>
</dbReference>
<proteinExistence type="predicted"/>
<dbReference type="InterPro" id="IPR052760">
    <property type="entry name" value="Mitochondrial_malonyltrans"/>
</dbReference>
<dbReference type="PANTHER" id="PTHR47170">
    <property type="entry name" value="MALONYL-COA ACP TRANSACYLASE, ACP-BINDING"/>
    <property type="match status" value="1"/>
</dbReference>
<dbReference type="PANTHER" id="PTHR47170:SF2">
    <property type="entry name" value="MALONYL-COA:ACP TRANSACYLASE (MAT) DOMAIN-CONTAINING PROTEIN"/>
    <property type="match status" value="1"/>
</dbReference>
<evidence type="ECO:0000259" key="1">
    <source>
        <dbReference type="Pfam" id="PF00698"/>
    </source>
</evidence>
<dbReference type="Gene3D" id="3.40.366.10">
    <property type="entry name" value="Malonyl-Coenzyme A Acyl Carrier Protein, domain 2"/>
    <property type="match status" value="1"/>
</dbReference>
<dbReference type="Gene3D" id="3.30.70.250">
    <property type="entry name" value="Malonyl-CoA ACP transacylase, ACP-binding"/>
    <property type="match status" value="1"/>
</dbReference>
<sequence>MGKNLVKLPKIRQMFQCANEILRTDILRICLEGPASKLSKTIHCQPATFIISLAALVKLREENDELIRNCVGTAGFSLGEISALVFSGALTYEEGLHIIRVRAEAMQKACDEKAGAMVTVFLNPGSPLKLCIAAAINHCEVRHKIQNPCCKVANYLYPDCKVIAGNKEVIRPVRWEQTMYALYDRPTDVPFPRTIEAGPGRQLGAMLRMVSRGAFDGYSSIDV</sequence>
<feature type="domain" description="Malonyl-CoA:ACP transacylase (MAT)" evidence="1">
    <location>
        <begin position="1"/>
        <end position="122"/>
    </location>
</feature>
<dbReference type="InterPro" id="IPR014043">
    <property type="entry name" value="Acyl_transferase_dom"/>
</dbReference>
<dbReference type="AlphaFoldDB" id="A0AA85BFU7"/>
<protein>
    <recommendedName>
        <fullName evidence="1">Malonyl-CoA:ACP transacylase (MAT) domain-containing protein</fullName>
    </recommendedName>
</protein>
<dbReference type="WBParaSite" id="SMTH1_53980.3">
    <property type="protein sequence ID" value="SMTH1_53980.3"/>
    <property type="gene ID" value="SMTH1_53980"/>
</dbReference>
<accession>A0AA85BFU7</accession>
<dbReference type="Pfam" id="PF00698">
    <property type="entry name" value="Acyl_transf_1"/>
    <property type="match status" value="1"/>
</dbReference>
<dbReference type="Proteomes" id="UP000050791">
    <property type="component" value="Unassembled WGS sequence"/>
</dbReference>
<dbReference type="GO" id="GO:0016740">
    <property type="term" value="F:transferase activity"/>
    <property type="evidence" value="ECO:0007669"/>
    <property type="project" value="InterPro"/>
</dbReference>
<evidence type="ECO:0000313" key="3">
    <source>
        <dbReference type="WBParaSite" id="SMTH1_53980.3"/>
    </source>
</evidence>
<organism evidence="2 4">
    <name type="scientific">Schistosoma mattheei</name>
    <dbReference type="NCBI Taxonomy" id="31246"/>
    <lineage>
        <taxon>Eukaryota</taxon>
        <taxon>Metazoa</taxon>
        <taxon>Spiralia</taxon>
        <taxon>Lophotrochozoa</taxon>
        <taxon>Platyhelminthes</taxon>
        <taxon>Trematoda</taxon>
        <taxon>Digenea</taxon>
        <taxon>Strigeidida</taxon>
        <taxon>Schistosomatoidea</taxon>
        <taxon>Schistosomatidae</taxon>
        <taxon>Schistosoma</taxon>
    </lineage>
</organism>
<dbReference type="InterPro" id="IPR016035">
    <property type="entry name" value="Acyl_Trfase/lysoPLipase"/>
</dbReference>
<dbReference type="WBParaSite" id="SMTH1_53980.5">
    <property type="protein sequence ID" value="SMTH1_53980.5"/>
    <property type="gene ID" value="SMTH1_53980"/>
</dbReference>
<name>A0AA85BFU7_9TREM</name>
<evidence type="ECO:0000313" key="4">
    <source>
        <dbReference type="WBParaSite" id="SMTH1_53980.5"/>
    </source>
</evidence>